<dbReference type="EMBL" id="JACHOA010000004">
    <property type="protein sequence ID" value="MBB4614189.1"/>
    <property type="molecule type" value="Genomic_DNA"/>
</dbReference>
<dbReference type="GO" id="GO:0003700">
    <property type="term" value="F:DNA-binding transcription factor activity"/>
    <property type="evidence" value="ECO:0007669"/>
    <property type="project" value="InterPro"/>
</dbReference>
<evidence type="ECO:0000259" key="1">
    <source>
        <dbReference type="PROSITE" id="PS50995"/>
    </source>
</evidence>
<accession>A0A7W7ADB9</accession>
<evidence type="ECO:0000313" key="2">
    <source>
        <dbReference type="EMBL" id="MBB4614189.1"/>
    </source>
</evidence>
<dbReference type="InterPro" id="IPR036390">
    <property type="entry name" value="WH_DNA-bd_sf"/>
</dbReference>
<dbReference type="Pfam" id="PF12802">
    <property type="entry name" value="MarR_2"/>
    <property type="match status" value="1"/>
</dbReference>
<reference evidence="2 3" key="1">
    <citation type="submission" date="2020-08" db="EMBL/GenBank/DDBJ databases">
        <title>Genomic Encyclopedia of Type Strains, Phase IV (KMG-IV): sequencing the most valuable type-strain genomes for metagenomic binning, comparative biology and taxonomic classification.</title>
        <authorList>
            <person name="Goeker M."/>
        </authorList>
    </citation>
    <scope>NUCLEOTIDE SEQUENCE [LARGE SCALE GENOMIC DNA]</scope>
    <source>
        <strain evidence="2 3">DSM 17507</strain>
    </source>
</reference>
<proteinExistence type="predicted"/>
<organism evidence="2 3">
    <name type="scientific">Novosphingobium taihuense</name>
    <dbReference type="NCBI Taxonomy" id="260085"/>
    <lineage>
        <taxon>Bacteria</taxon>
        <taxon>Pseudomonadati</taxon>
        <taxon>Pseudomonadota</taxon>
        <taxon>Alphaproteobacteria</taxon>
        <taxon>Sphingomonadales</taxon>
        <taxon>Sphingomonadaceae</taxon>
        <taxon>Novosphingobium</taxon>
    </lineage>
</organism>
<keyword evidence="3" id="KW-1185">Reference proteome</keyword>
<dbReference type="InterPro" id="IPR036388">
    <property type="entry name" value="WH-like_DNA-bd_sf"/>
</dbReference>
<protein>
    <submittedName>
        <fullName evidence="2">DNA-binding MarR family transcriptional regulator</fullName>
    </submittedName>
</protein>
<dbReference type="SUPFAM" id="SSF46785">
    <property type="entry name" value="Winged helix' DNA-binding domain"/>
    <property type="match status" value="1"/>
</dbReference>
<dbReference type="PANTHER" id="PTHR33164">
    <property type="entry name" value="TRANSCRIPTIONAL REGULATOR, MARR FAMILY"/>
    <property type="match status" value="1"/>
</dbReference>
<dbReference type="InterPro" id="IPR039422">
    <property type="entry name" value="MarR/SlyA-like"/>
</dbReference>
<dbReference type="GO" id="GO:0003677">
    <property type="term" value="F:DNA binding"/>
    <property type="evidence" value="ECO:0007669"/>
    <property type="project" value="UniProtKB-KW"/>
</dbReference>
<gene>
    <name evidence="2" type="ORF">GGR37_002475</name>
</gene>
<dbReference type="GO" id="GO:0006950">
    <property type="term" value="P:response to stress"/>
    <property type="evidence" value="ECO:0007669"/>
    <property type="project" value="TreeGrafter"/>
</dbReference>
<feature type="domain" description="HTH marR-type" evidence="1">
    <location>
        <begin position="24"/>
        <end position="158"/>
    </location>
</feature>
<dbReference type="InterPro" id="IPR000835">
    <property type="entry name" value="HTH_MarR-typ"/>
</dbReference>
<dbReference type="PRINTS" id="PR00598">
    <property type="entry name" value="HTHMARR"/>
</dbReference>
<sequence>MTGQRDKDAPVDALGLPGWEISGLDYPTFRIGLLAKVMDRMTIRDLMDVDGLTYAEWRVLVRLTAVEDGGTPGRVAELAWADLAEVSRAIGSLERKGLVERHKNPKDLRTSILRLTASGRAQHEATLIRRNAFHEFLLTSLSDDERGQLDGLLAKIGSQLRDLALNGTPGEGHKTA</sequence>
<keyword evidence="2" id="KW-0238">DNA-binding</keyword>
<dbReference type="RefSeq" id="WP_183661176.1">
    <property type="nucleotide sequence ID" value="NZ_JACHOA010000004.1"/>
</dbReference>
<dbReference type="SMART" id="SM00347">
    <property type="entry name" value="HTH_MARR"/>
    <property type="match status" value="1"/>
</dbReference>
<comment type="caution">
    <text evidence="2">The sequence shown here is derived from an EMBL/GenBank/DDBJ whole genome shotgun (WGS) entry which is preliminary data.</text>
</comment>
<dbReference type="Proteomes" id="UP000538566">
    <property type="component" value="Unassembled WGS sequence"/>
</dbReference>
<dbReference type="Gene3D" id="1.10.10.10">
    <property type="entry name" value="Winged helix-like DNA-binding domain superfamily/Winged helix DNA-binding domain"/>
    <property type="match status" value="1"/>
</dbReference>
<name>A0A7W7ADB9_9SPHN</name>
<dbReference type="PROSITE" id="PS50995">
    <property type="entry name" value="HTH_MARR_2"/>
    <property type="match status" value="1"/>
</dbReference>
<dbReference type="AlphaFoldDB" id="A0A7W7ADB9"/>
<dbReference type="PANTHER" id="PTHR33164:SF87">
    <property type="entry name" value="MULTIPLE ANTIBIOTIC RESISTANCE PROTEIN MARR"/>
    <property type="match status" value="1"/>
</dbReference>
<evidence type="ECO:0000313" key="3">
    <source>
        <dbReference type="Proteomes" id="UP000538566"/>
    </source>
</evidence>